<sequence>MTPAEKSRSDLADLPQDLDVVGRLVLTTDGTVTPMLEQIVGESIVTARIDQHYTEGDHRTHDLLRVPAGERLLSRSLNLVGARSAAVYARAQSVAIPRALPPPLLHGLLRTREPIGAMLRRQKIETFREILGYEAGGEPQNRWVSRTYRIFIGGVPALLINERFTTSCLNRSSS</sequence>
<dbReference type="Pfam" id="PF01947">
    <property type="entry name" value="Rv2949c-like"/>
    <property type="match status" value="1"/>
</dbReference>
<proteinExistence type="predicted"/>
<dbReference type="EMBL" id="SMKI01000020">
    <property type="protein sequence ID" value="TDC79205.1"/>
    <property type="molecule type" value="Genomic_DNA"/>
</dbReference>
<dbReference type="InterPro" id="IPR028978">
    <property type="entry name" value="Chorismate_lyase_/UTRA_dom_sf"/>
</dbReference>
<protein>
    <submittedName>
        <fullName evidence="1">DUF98 domain-containing protein</fullName>
    </submittedName>
</protein>
<evidence type="ECO:0000313" key="2">
    <source>
        <dbReference type="Proteomes" id="UP000295345"/>
    </source>
</evidence>
<organism evidence="1 2">
    <name type="scientific">Streptomyces hainanensis</name>
    <dbReference type="NCBI Taxonomy" id="402648"/>
    <lineage>
        <taxon>Bacteria</taxon>
        <taxon>Bacillati</taxon>
        <taxon>Actinomycetota</taxon>
        <taxon>Actinomycetes</taxon>
        <taxon>Kitasatosporales</taxon>
        <taxon>Streptomycetaceae</taxon>
        <taxon>Streptomyces</taxon>
    </lineage>
</organism>
<evidence type="ECO:0000313" key="1">
    <source>
        <dbReference type="EMBL" id="TDC79205.1"/>
    </source>
</evidence>
<keyword evidence="2" id="KW-1185">Reference proteome</keyword>
<accession>A0A4V6PBX2</accession>
<dbReference type="SUPFAM" id="SSF64288">
    <property type="entry name" value="Chorismate lyase-like"/>
    <property type="match status" value="1"/>
</dbReference>
<dbReference type="InterPro" id="IPR002800">
    <property type="entry name" value="Rv2949c-like"/>
</dbReference>
<dbReference type="OrthoDB" id="6297849at2"/>
<dbReference type="Gene3D" id="3.40.1410.10">
    <property type="entry name" value="Chorismate lyase-like"/>
    <property type="match status" value="1"/>
</dbReference>
<dbReference type="Proteomes" id="UP000295345">
    <property type="component" value="Unassembled WGS sequence"/>
</dbReference>
<comment type="caution">
    <text evidence="1">The sequence shown here is derived from an EMBL/GenBank/DDBJ whole genome shotgun (WGS) entry which is preliminary data.</text>
</comment>
<dbReference type="AlphaFoldDB" id="A0A4V6PBX2"/>
<name>A0A4V6PBX2_9ACTN</name>
<dbReference type="RefSeq" id="WP_132816310.1">
    <property type="nucleotide sequence ID" value="NZ_SMKI01000020.1"/>
</dbReference>
<reference evidence="1 2" key="1">
    <citation type="submission" date="2019-03" db="EMBL/GenBank/DDBJ databases">
        <title>Draft genome sequences of novel Actinobacteria.</title>
        <authorList>
            <person name="Sahin N."/>
            <person name="Ay H."/>
            <person name="Saygin H."/>
        </authorList>
    </citation>
    <scope>NUCLEOTIDE SEQUENCE [LARGE SCALE GENOMIC DNA]</scope>
    <source>
        <strain evidence="1 2">DSM 41900</strain>
    </source>
</reference>
<gene>
    <name evidence="1" type="ORF">E1283_03225</name>
</gene>